<dbReference type="RefSeq" id="WP_145377345.1">
    <property type="nucleotide sequence ID" value="NZ_CP036276.1"/>
</dbReference>
<dbReference type="PANTHER" id="PTHR21381:SF3">
    <property type="entry name" value="SGC REGION PROTEIN SGCQ-RELATED"/>
    <property type="match status" value="1"/>
</dbReference>
<dbReference type="InterPro" id="IPR013785">
    <property type="entry name" value="Aldolase_TIM"/>
</dbReference>
<dbReference type="InterPro" id="IPR005137">
    <property type="entry name" value="BtpA"/>
</dbReference>
<comment type="similarity">
    <text evidence="1">Belongs to the BtpA family.</text>
</comment>
<keyword evidence="3" id="KW-1185">Reference proteome</keyword>
<dbReference type="PANTHER" id="PTHR21381">
    <property type="entry name" value="ZGC:162297"/>
    <property type="match status" value="1"/>
</dbReference>
<gene>
    <name evidence="2" type="primary">sgcQ</name>
    <name evidence="2" type="ORF">Mal52_35180</name>
</gene>
<dbReference type="InterPro" id="IPR011060">
    <property type="entry name" value="RibuloseP-bd_barrel"/>
</dbReference>
<evidence type="ECO:0000313" key="3">
    <source>
        <dbReference type="Proteomes" id="UP000319383"/>
    </source>
</evidence>
<dbReference type="NCBIfam" id="TIGR00259">
    <property type="entry name" value="thylakoid_BtpA"/>
    <property type="match status" value="1"/>
</dbReference>
<dbReference type="Gene3D" id="3.20.20.70">
    <property type="entry name" value="Aldolase class I"/>
    <property type="match status" value="1"/>
</dbReference>
<dbReference type="KEGG" id="sdyn:Mal52_35180"/>
<accession>A0A517ZRC1</accession>
<dbReference type="PIRSF" id="PIRSF005956">
    <property type="entry name" value="BtpA"/>
    <property type="match status" value="1"/>
</dbReference>
<dbReference type="SUPFAM" id="SSF51366">
    <property type="entry name" value="Ribulose-phoshate binding barrel"/>
    <property type="match status" value="1"/>
</dbReference>
<organism evidence="2 3">
    <name type="scientific">Symmachiella dynata</name>
    <dbReference type="NCBI Taxonomy" id="2527995"/>
    <lineage>
        <taxon>Bacteria</taxon>
        <taxon>Pseudomonadati</taxon>
        <taxon>Planctomycetota</taxon>
        <taxon>Planctomycetia</taxon>
        <taxon>Planctomycetales</taxon>
        <taxon>Planctomycetaceae</taxon>
        <taxon>Symmachiella</taxon>
    </lineage>
</organism>
<evidence type="ECO:0000313" key="2">
    <source>
        <dbReference type="EMBL" id="QDU45030.1"/>
    </source>
</evidence>
<dbReference type="Proteomes" id="UP000319383">
    <property type="component" value="Chromosome"/>
</dbReference>
<dbReference type="EMBL" id="CP036276">
    <property type="protein sequence ID" value="QDU45030.1"/>
    <property type="molecule type" value="Genomic_DNA"/>
</dbReference>
<sequence length="267" mass="27516">MTTFQLPQLFAAPKPIIGMLHIPPLPGAPQFGGDVAAIRDHVLRDADALSAGGVHGLMLENFGDTPFYPDSAPPHTIAHMTSLAMEVRRESNLPLGINVLRNDGRSALAIAHAVGAQFIRVNVLCGARVTDQGIIQGIAHDLLRDRAALGAQHIRIFADVNVKHSAALAPRSLSDEVADTLLRGGGDALIVSGTATGTATDLAEIQQARAAAHGAPVLVGSGVSAESIGSMAQHADGFIVGTAVKRDGIVSNPIDSARVAALLDGLS</sequence>
<name>A0A517ZRC1_9PLAN</name>
<dbReference type="AlphaFoldDB" id="A0A517ZRC1"/>
<proteinExistence type="inferred from homology"/>
<protein>
    <submittedName>
        <fullName evidence="2">Sgc region protein SgcQ</fullName>
    </submittedName>
</protein>
<dbReference type="Pfam" id="PF03437">
    <property type="entry name" value="BtpA"/>
    <property type="match status" value="1"/>
</dbReference>
<reference evidence="2 3" key="1">
    <citation type="submission" date="2019-02" db="EMBL/GenBank/DDBJ databases">
        <title>Deep-cultivation of Planctomycetes and their phenomic and genomic characterization uncovers novel biology.</title>
        <authorList>
            <person name="Wiegand S."/>
            <person name="Jogler M."/>
            <person name="Boedeker C."/>
            <person name="Pinto D."/>
            <person name="Vollmers J."/>
            <person name="Rivas-Marin E."/>
            <person name="Kohn T."/>
            <person name="Peeters S.H."/>
            <person name="Heuer A."/>
            <person name="Rast P."/>
            <person name="Oberbeckmann S."/>
            <person name="Bunk B."/>
            <person name="Jeske O."/>
            <person name="Meyerdierks A."/>
            <person name="Storesund J.E."/>
            <person name="Kallscheuer N."/>
            <person name="Luecker S."/>
            <person name="Lage O.M."/>
            <person name="Pohl T."/>
            <person name="Merkel B.J."/>
            <person name="Hornburger P."/>
            <person name="Mueller R.-W."/>
            <person name="Bruemmer F."/>
            <person name="Labrenz M."/>
            <person name="Spormann A.M."/>
            <person name="Op den Camp H."/>
            <person name="Overmann J."/>
            <person name="Amann R."/>
            <person name="Jetten M.S.M."/>
            <person name="Mascher T."/>
            <person name="Medema M.H."/>
            <person name="Devos D.P."/>
            <person name="Kaster A.-K."/>
            <person name="Ovreas L."/>
            <person name="Rohde M."/>
            <person name="Galperin M.Y."/>
            <person name="Jogler C."/>
        </authorList>
    </citation>
    <scope>NUCLEOTIDE SEQUENCE [LARGE SCALE GENOMIC DNA]</scope>
    <source>
        <strain evidence="2 3">Mal52</strain>
    </source>
</reference>
<evidence type="ECO:0000256" key="1">
    <source>
        <dbReference type="ARBA" id="ARBA00006007"/>
    </source>
</evidence>